<sequence>MLPASFSGRMKDGPCAEDSDLALGERKFNDKQAGEVTSRDLPIRVSEEQPAVCCSVWPKQKRAHSRWWDTVPVPRGEIASLVTSAVSGPIGAVVARGYASPCGRADRPGKWVRLGTGRGDCTRNGSKAGDTRPSTAVR</sequence>
<dbReference type="Proteomes" id="UP001157502">
    <property type="component" value="Chromosome 12"/>
</dbReference>
<proteinExistence type="predicted"/>
<name>A0ACC2GJE4_DALPE</name>
<reference evidence="1" key="1">
    <citation type="submission" date="2021-05" db="EMBL/GenBank/DDBJ databases">
        <authorList>
            <person name="Pan Q."/>
            <person name="Jouanno E."/>
            <person name="Zahm M."/>
            <person name="Klopp C."/>
            <person name="Cabau C."/>
            <person name="Louis A."/>
            <person name="Berthelot C."/>
            <person name="Parey E."/>
            <person name="Roest Crollius H."/>
            <person name="Montfort J."/>
            <person name="Robinson-Rechavi M."/>
            <person name="Bouchez O."/>
            <person name="Lampietro C."/>
            <person name="Lopez Roques C."/>
            <person name="Donnadieu C."/>
            <person name="Postlethwait J."/>
            <person name="Bobe J."/>
            <person name="Dillon D."/>
            <person name="Chandos A."/>
            <person name="von Hippel F."/>
            <person name="Guiguen Y."/>
        </authorList>
    </citation>
    <scope>NUCLEOTIDE SEQUENCE</scope>
    <source>
        <strain evidence="1">YG-Jan2019</strain>
    </source>
</reference>
<accession>A0ACC2GJE4</accession>
<comment type="caution">
    <text evidence="1">The sequence shown here is derived from an EMBL/GenBank/DDBJ whole genome shotgun (WGS) entry which is preliminary data.</text>
</comment>
<keyword evidence="2" id="KW-1185">Reference proteome</keyword>
<gene>
    <name evidence="1" type="ORF">DPEC_G00150600</name>
</gene>
<protein>
    <submittedName>
        <fullName evidence="1">Uncharacterized protein</fullName>
    </submittedName>
</protein>
<evidence type="ECO:0000313" key="2">
    <source>
        <dbReference type="Proteomes" id="UP001157502"/>
    </source>
</evidence>
<dbReference type="EMBL" id="CM055739">
    <property type="protein sequence ID" value="KAJ8003657.1"/>
    <property type="molecule type" value="Genomic_DNA"/>
</dbReference>
<organism evidence="1 2">
    <name type="scientific">Dallia pectoralis</name>
    <name type="common">Alaska blackfish</name>
    <dbReference type="NCBI Taxonomy" id="75939"/>
    <lineage>
        <taxon>Eukaryota</taxon>
        <taxon>Metazoa</taxon>
        <taxon>Chordata</taxon>
        <taxon>Craniata</taxon>
        <taxon>Vertebrata</taxon>
        <taxon>Euteleostomi</taxon>
        <taxon>Actinopterygii</taxon>
        <taxon>Neopterygii</taxon>
        <taxon>Teleostei</taxon>
        <taxon>Protacanthopterygii</taxon>
        <taxon>Esociformes</taxon>
        <taxon>Umbridae</taxon>
        <taxon>Dallia</taxon>
    </lineage>
</organism>
<evidence type="ECO:0000313" key="1">
    <source>
        <dbReference type="EMBL" id="KAJ8003657.1"/>
    </source>
</evidence>